<dbReference type="Pfam" id="PF21144">
    <property type="entry name" value="Aquarius_N_3rd"/>
    <property type="match status" value="1"/>
</dbReference>
<dbReference type="Gene3D" id="3.40.50.300">
    <property type="entry name" value="P-loop containing nucleotide triphosphate hydrolases"/>
    <property type="match status" value="2"/>
</dbReference>
<keyword evidence="1" id="KW-0547">Nucleotide-binding</keyword>
<keyword evidence="1" id="KW-0378">Hydrolase</keyword>
<evidence type="ECO:0000313" key="10">
    <source>
        <dbReference type="Proteomes" id="UP001274830"/>
    </source>
</evidence>
<dbReference type="CDD" id="cd18808">
    <property type="entry name" value="SF1_C_Upf1"/>
    <property type="match status" value="1"/>
</dbReference>
<keyword evidence="10" id="KW-1185">Reference proteome</keyword>
<comment type="caution">
    <text evidence="9">The sequence shown here is derived from an EMBL/GenBank/DDBJ whole genome shotgun (WGS) entry which is preliminary data.</text>
</comment>
<keyword evidence="1" id="KW-0067">ATP-binding</keyword>
<keyword evidence="2" id="KW-0539">Nucleus</keyword>
<protein>
    <recommendedName>
        <fullName evidence="2">Pre-mRNA-splicing factor</fullName>
    </recommendedName>
</protein>
<dbReference type="InterPro" id="IPR048967">
    <property type="entry name" value="Aquarius_insert"/>
</dbReference>
<feature type="domain" description="RNA helicase aquarius insertion" evidence="8">
    <location>
        <begin position="699"/>
        <end position="792"/>
    </location>
</feature>
<dbReference type="PANTHER" id="PTHR10887:SF5">
    <property type="entry name" value="RNA HELICASE AQUARIUS"/>
    <property type="match status" value="1"/>
</dbReference>
<evidence type="ECO:0000313" key="9">
    <source>
        <dbReference type="EMBL" id="KAK3679428.1"/>
    </source>
</evidence>
<dbReference type="InterPro" id="IPR032174">
    <property type="entry name" value="Aquarius_N"/>
</dbReference>
<feature type="region of interest" description="Disordered" evidence="3">
    <location>
        <begin position="1386"/>
        <end position="1428"/>
    </location>
</feature>
<comment type="subunit">
    <text evidence="2">Belongs to the 40S cdc5-associated complex (or cwf complex), a spliceosome sub-complex reminiscent of a late-stage spliceosome.</text>
</comment>
<feature type="domain" description="DNA2/NAM7 helicase helicase" evidence="4">
    <location>
        <begin position="803"/>
        <end position="1071"/>
    </location>
</feature>
<feature type="region of interest" description="Disordered" evidence="3">
    <location>
        <begin position="743"/>
        <end position="795"/>
    </location>
</feature>
<keyword evidence="2" id="KW-0507">mRNA processing</keyword>
<dbReference type="CDD" id="cd17935">
    <property type="entry name" value="EEXXQc_AQR"/>
    <property type="match status" value="1"/>
</dbReference>
<dbReference type="InterPro" id="IPR026300">
    <property type="entry name" value="CWF11_fam"/>
</dbReference>
<feature type="compositionally biased region" description="Acidic residues" evidence="3">
    <location>
        <begin position="1404"/>
        <end position="1413"/>
    </location>
</feature>
<gene>
    <name evidence="9" type="ORF">LTR78_000989</name>
</gene>
<dbReference type="GO" id="GO:0003729">
    <property type="term" value="F:mRNA binding"/>
    <property type="evidence" value="ECO:0007669"/>
    <property type="project" value="TreeGrafter"/>
</dbReference>
<dbReference type="PIRSF" id="PIRSF038901">
    <property type="entry name" value="AQR_cwf11"/>
    <property type="match status" value="1"/>
</dbReference>
<dbReference type="SUPFAM" id="SSF52540">
    <property type="entry name" value="P-loop containing nucleoside triphosphate hydrolases"/>
    <property type="match status" value="1"/>
</dbReference>
<evidence type="ECO:0000259" key="6">
    <source>
        <dbReference type="Pfam" id="PF16399"/>
    </source>
</evidence>
<evidence type="ECO:0000259" key="5">
    <source>
        <dbReference type="Pfam" id="PF13087"/>
    </source>
</evidence>
<dbReference type="InterPro" id="IPR027417">
    <property type="entry name" value="P-loop_NTPase"/>
</dbReference>
<sequence>MSRPTVADLTGDHVIAQLARKHWLTKSSPKVLPETVKELWEAVEADTTPPFALLLLEQLQTLERFLWPGYGQESSNQHVLLLALLVNVKRTEQLPVWSLFAERPDHFSTFYRRITHLSLDQSLSTPIRTQLLVFLVGAFQSLDSGIVRRECAPLVSVGIWHHLHSERSREHILANSVQGQKAWRAAGKKYENADASGQARLRFERSWLYTLALDFLDKLYDVDGAAERRQENMLYCERFMELLCDLESQLPTRRYVNTLLRDLNILSAIKLSPLYQDADDIALLRDMTQLLQHYMYFPIDDQTGKELSQQEYEDAHNARIARLQNVALKLHPETLKILVLANYGSLSQKGELLGHLQALNEEQFVELCGELLLRTSYPEKSLVLQDRQFFNEVLASLIEQHALYTETVRSTAILPTENTLYELSSLRAGGYDGSRPLAIPKLNLQYLTLGDFLWRSFTLYRSEAFFEIRKHVQDVIKKLQPRLQGTNTRLEGLSKMAIPIGKPAVTQTQPAKVGEDVLGEVQVEVSLDVSRLQPGLRREWEGLRPDDVVYLIAVQPTETEKRLTNGTSFQSPAEKAGIKALRCAEVVSVLDEQGRILRHDRNSRNDDFDRPRQRRLLLRLDATAYQLDKERAEAGKGDVLDSINLVVRRTARENNWKPILESIKQLTLSNDRPVPAWLRDVFLGYGDPSSASYKRLPSRLKSVDYRDTLLDWQHLIETMSGKTVEPDPGADASFPPPYVLEAVTDQSQAPPPRTSKKRRRDQPDGPEPAQVIESVRVSTYTPPNPGPYPTDAPKLNTVRFTPSQVDAITSGTQPGLTVIVGPPGTGKTDVATQIISNIYHNHPQQRTLLIAHSNQALNQLFQKIVALDIDERHLLRLGHGEEELSGDVSFSKAGRVDSFLERGSEYLADVQRLAASIGAPGAHGNSCETAEYFDQVYIRPRFKQYWNEVNATQADPASTFPFLPFFADAPQPLFPPNASRDQHLDIARGCETHIRKVLDELAEIRPFELLRHQRDKSNYLLVKEARIIAMTSTHAAMRRREIANLGFRYDNVVMEESAQVTETESFVPFVMQDLARSADPTTSSKNKKEKPGEEAGGLQRIILIGDHLQNSPIIPHAAFRTYAHLDQSLFLRLIRLGVPSITLSAQGRSRPSLAELYRWRYPSLTNLPFTSSNPEFVCANAGLKYEYQFIDVPDYKGQGETEPSPHFFQNLGEAEYAVALFQFMRLLGYPAERISILTAYAGQRALVRDVLLHRCKGNRLFGMPGWVGTVDKYQGMENDYVILSLVRTKGVGYLRDLRRLTVALSRARLGLYVLGRREVFEGSLEMGEALGGLLARSGKLEVVAGEMFPATRGVADEVQGTVMEGVEHLGQYVYEMTQAKVKALKEGGGSLPPAAIESAHHDDQDEEEEEEEGGMDRLDEADQEDVVG</sequence>
<evidence type="ECO:0000259" key="8">
    <source>
        <dbReference type="Pfam" id="PF21144"/>
    </source>
</evidence>
<dbReference type="Pfam" id="PF13086">
    <property type="entry name" value="AAA_11"/>
    <property type="match status" value="1"/>
</dbReference>
<accession>A0AAE0WWX2</accession>
<dbReference type="InterPro" id="IPR048966">
    <property type="entry name" value="Aquarius_b-barrel"/>
</dbReference>
<dbReference type="Pfam" id="PF13087">
    <property type="entry name" value="AAA_12"/>
    <property type="match status" value="1"/>
</dbReference>
<dbReference type="Proteomes" id="UP001274830">
    <property type="component" value="Unassembled WGS sequence"/>
</dbReference>
<dbReference type="Pfam" id="PF21143">
    <property type="entry name" value="Aquarius_N_2nd"/>
    <property type="match status" value="1"/>
</dbReference>
<comment type="similarity">
    <text evidence="2">Belongs to the CWF11 family.</text>
</comment>
<comment type="function">
    <text evidence="2">Involved in mRNA splicing where it associates with cdc5 and the other cwf proteins as part of the spliceosome.</text>
</comment>
<feature type="domain" description="RNA helicase aquarius N-terminal" evidence="6">
    <location>
        <begin position="15"/>
        <end position="401"/>
    </location>
</feature>
<keyword evidence="1" id="KW-0347">Helicase</keyword>
<dbReference type="GO" id="GO:0045292">
    <property type="term" value="P:mRNA cis splicing, via spliceosome"/>
    <property type="evidence" value="ECO:0007669"/>
    <property type="project" value="UniProtKB-UniRule"/>
</dbReference>
<keyword evidence="2" id="KW-0508">mRNA splicing</keyword>
<dbReference type="FunFam" id="3.40.50.300:FF:002863">
    <property type="entry name" value="Pre-mRNA-splicing factor cwf11"/>
    <property type="match status" value="1"/>
</dbReference>
<proteinExistence type="inferred from homology"/>
<dbReference type="InterPro" id="IPR045055">
    <property type="entry name" value="DNA2/NAM7-like"/>
</dbReference>
<dbReference type="InterPro" id="IPR041677">
    <property type="entry name" value="DNA2/NAM7_AAA_11"/>
</dbReference>
<dbReference type="PANTHER" id="PTHR10887">
    <property type="entry name" value="DNA2/NAM7 HELICASE FAMILY"/>
    <property type="match status" value="1"/>
</dbReference>
<evidence type="ECO:0000256" key="2">
    <source>
        <dbReference type="PIRNR" id="PIRNR038901"/>
    </source>
</evidence>
<dbReference type="Pfam" id="PF16399">
    <property type="entry name" value="Aquarius_N_1st"/>
    <property type="match status" value="1"/>
</dbReference>
<dbReference type="InterPro" id="IPR047187">
    <property type="entry name" value="SF1_C_Upf1"/>
</dbReference>
<feature type="domain" description="RNA helicase aquarius beta-barrel" evidence="7">
    <location>
        <begin position="484"/>
        <end position="649"/>
    </location>
</feature>
<dbReference type="GO" id="GO:0005684">
    <property type="term" value="C:U2-type spliceosomal complex"/>
    <property type="evidence" value="ECO:0007669"/>
    <property type="project" value="UniProtKB-UniRule"/>
</dbReference>
<reference evidence="9" key="1">
    <citation type="submission" date="2023-07" db="EMBL/GenBank/DDBJ databases">
        <title>Black Yeasts Isolated from many extreme environments.</title>
        <authorList>
            <person name="Coleine C."/>
            <person name="Stajich J.E."/>
            <person name="Selbmann L."/>
        </authorList>
    </citation>
    <scope>NUCLEOTIDE SEQUENCE</scope>
    <source>
        <strain evidence="9">CCFEE 5485</strain>
    </source>
</reference>
<dbReference type="InterPro" id="IPR041679">
    <property type="entry name" value="DNA2/NAM7-like_C"/>
</dbReference>
<evidence type="ECO:0000256" key="3">
    <source>
        <dbReference type="SAM" id="MobiDB-lite"/>
    </source>
</evidence>
<comment type="subcellular location">
    <subcellularLocation>
        <location evidence="2">Nucleus</location>
    </subcellularLocation>
</comment>
<feature type="domain" description="DNA2/NAM7 helicase-like C-terminal" evidence="5">
    <location>
        <begin position="1125"/>
        <end position="1317"/>
    </location>
</feature>
<name>A0AAE0WWX2_9PEZI</name>
<organism evidence="9 10">
    <name type="scientific">Recurvomyces mirabilis</name>
    <dbReference type="NCBI Taxonomy" id="574656"/>
    <lineage>
        <taxon>Eukaryota</taxon>
        <taxon>Fungi</taxon>
        <taxon>Dikarya</taxon>
        <taxon>Ascomycota</taxon>
        <taxon>Pezizomycotina</taxon>
        <taxon>Dothideomycetes</taxon>
        <taxon>Dothideomycetidae</taxon>
        <taxon>Mycosphaerellales</taxon>
        <taxon>Teratosphaeriaceae</taxon>
        <taxon>Recurvomyces</taxon>
    </lineage>
</organism>
<evidence type="ECO:0000259" key="7">
    <source>
        <dbReference type="Pfam" id="PF21143"/>
    </source>
</evidence>
<dbReference type="EMBL" id="JAUTXT010000002">
    <property type="protein sequence ID" value="KAK3679428.1"/>
    <property type="molecule type" value="Genomic_DNA"/>
</dbReference>
<dbReference type="GO" id="GO:0071013">
    <property type="term" value="C:catalytic step 2 spliceosome"/>
    <property type="evidence" value="ECO:0007669"/>
    <property type="project" value="TreeGrafter"/>
</dbReference>
<dbReference type="GO" id="GO:0004386">
    <property type="term" value="F:helicase activity"/>
    <property type="evidence" value="ECO:0007669"/>
    <property type="project" value="InterPro"/>
</dbReference>
<evidence type="ECO:0000259" key="4">
    <source>
        <dbReference type="Pfam" id="PF13086"/>
    </source>
</evidence>
<evidence type="ECO:0000256" key="1">
    <source>
        <dbReference type="ARBA" id="ARBA00022806"/>
    </source>
</evidence>